<protein>
    <submittedName>
        <fullName evidence="1">Uncharacterized protein</fullName>
    </submittedName>
</protein>
<dbReference type="InParanoid" id="A0BRI5"/>
<dbReference type="AlphaFoldDB" id="A0BRI5"/>
<dbReference type="Proteomes" id="UP000000600">
    <property type="component" value="Unassembled WGS sequence"/>
</dbReference>
<evidence type="ECO:0000313" key="2">
    <source>
        <dbReference type="Proteomes" id="UP000000600"/>
    </source>
</evidence>
<evidence type="ECO:0000313" key="1">
    <source>
        <dbReference type="EMBL" id="CAK61152.1"/>
    </source>
</evidence>
<proteinExistence type="predicted"/>
<reference evidence="1 2" key="1">
    <citation type="journal article" date="2006" name="Nature">
        <title>Global trends of whole-genome duplications revealed by the ciliate Paramecium tetraurelia.</title>
        <authorList>
            <consortium name="Genoscope"/>
            <person name="Aury J.-M."/>
            <person name="Jaillon O."/>
            <person name="Duret L."/>
            <person name="Noel B."/>
            <person name="Jubin C."/>
            <person name="Porcel B.M."/>
            <person name="Segurens B."/>
            <person name="Daubin V."/>
            <person name="Anthouard V."/>
            <person name="Aiach N."/>
            <person name="Arnaiz O."/>
            <person name="Billaut A."/>
            <person name="Beisson J."/>
            <person name="Blanc I."/>
            <person name="Bouhouche K."/>
            <person name="Camara F."/>
            <person name="Duharcourt S."/>
            <person name="Guigo R."/>
            <person name="Gogendeau D."/>
            <person name="Katinka M."/>
            <person name="Keller A.-M."/>
            <person name="Kissmehl R."/>
            <person name="Klotz C."/>
            <person name="Koll F."/>
            <person name="Le Moue A."/>
            <person name="Lepere C."/>
            <person name="Malinsky S."/>
            <person name="Nowacki M."/>
            <person name="Nowak J.K."/>
            <person name="Plattner H."/>
            <person name="Poulain J."/>
            <person name="Ruiz F."/>
            <person name="Serrano V."/>
            <person name="Zagulski M."/>
            <person name="Dessen P."/>
            <person name="Betermier M."/>
            <person name="Weissenbach J."/>
            <person name="Scarpelli C."/>
            <person name="Schachter V."/>
            <person name="Sperling L."/>
            <person name="Meyer E."/>
            <person name="Cohen J."/>
            <person name="Wincker P."/>
        </authorList>
    </citation>
    <scope>NUCLEOTIDE SEQUENCE [LARGE SCALE GENOMIC DNA]</scope>
    <source>
        <strain evidence="1 2">Stock d4-2</strain>
    </source>
</reference>
<sequence>MYNSNCISTADGTCQERLKTCDLYFTQNCCSTSATKTILDKRVNGTIYIPITIVAIKNSDIGLELELQIQFVKIQRRLYSTKRWYCKQNDILVRPLFQKLLL</sequence>
<organism evidence="1 2">
    <name type="scientific">Paramecium tetraurelia</name>
    <dbReference type="NCBI Taxonomy" id="5888"/>
    <lineage>
        <taxon>Eukaryota</taxon>
        <taxon>Sar</taxon>
        <taxon>Alveolata</taxon>
        <taxon>Ciliophora</taxon>
        <taxon>Intramacronucleata</taxon>
        <taxon>Oligohymenophorea</taxon>
        <taxon>Peniculida</taxon>
        <taxon>Parameciidae</taxon>
        <taxon>Paramecium</taxon>
    </lineage>
</organism>
<dbReference type="EMBL" id="CT868011">
    <property type="protein sequence ID" value="CAK61152.1"/>
    <property type="molecule type" value="Genomic_DNA"/>
</dbReference>
<name>A0BRI5_PARTE</name>
<dbReference type="KEGG" id="ptm:GSPATT00031383001"/>
<keyword evidence="2" id="KW-1185">Reference proteome</keyword>
<dbReference type="HOGENOM" id="CLU_2282876_0_0_1"/>
<accession>A0BRI5</accession>
<dbReference type="GeneID" id="5014334"/>
<gene>
    <name evidence="1" type="ORF">GSPATT00031383001</name>
</gene>
<dbReference type="RefSeq" id="XP_001428550.1">
    <property type="nucleotide sequence ID" value="XM_001428513.1"/>
</dbReference>